<dbReference type="Proteomes" id="UP001626550">
    <property type="component" value="Unassembled WGS sequence"/>
</dbReference>
<dbReference type="AlphaFoldDB" id="A0ABD2PZ07"/>
<keyword evidence="3" id="KW-1185">Reference proteome</keyword>
<keyword evidence="1" id="KW-0812">Transmembrane</keyword>
<organism evidence="2 3">
    <name type="scientific">Cichlidogyrus casuarinus</name>
    <dbReference type="NCBI Taxonomy" id="1844966"/>
    <lineage>
        <taxon>Eukaryota</taxon>
        <taxon>Metazoa</taxon>
        <taxon>Spiralia</taxon>
        <taxon>Lophotrochozoa</taxon>
        <taxon>Platyhelminthes</taxon>
        <taxon>Monogenea</taxon>
        <taxon>Monopisthocotylea</taxon>
        <taxon>Dactylogyridea</taxon>
        <taxon>Ancyrocephalidae</taxon>
        <taxon>Cichlidogyrus</taxon>
    </lineage>
</organism>
<reference evidence="2 3" key="1">
    <citation type="submission" date="2024-11" db="EMBL/GenBank/DDBJ databases">
        <title>Adaptive evolution of stress response genes in parasites aligns with host niche diversity.</title>
        <authorList>
            <person name="Hahn C."/>
            <person name="Resl P."/>
        </authorList>
    </citation>
    <scope>NUCLEOTIDE SEQUENCE [LARGE SCALE GENOMIC DNA]</scope>
    <source>
        <strain evidence="2">EGGRZ-B1_66</strain>
        <tissue evidence="2">Body</tissue>
    </source>
</reference>
<dbReference type="EMBL" id="JBJKFK010001742">
    <property type="protein sequence ID" value="KAL3312328.1"/>
    <property type="molecule type" value="Genomic_DNA"/>
</dbReference>
<feature type="transmembrane region" description="Helical" evidence="1">
    <location>
        <begin position="37"/>
        <end position="59"/>
    </location>
</feature>
<evidence type="ECO:0000313" key="3">
    <source>
        <dbReference type="Proteomes" id="UP001626550"/>
    </source>
</evidence>
<protein>
    <submittedName>
        <fullName evidence="2">Uncharacterized protein</fullName>
    </submittedName>
</protein>
<accession>A0ABD2PZ07</accession>
<gene>
    <name evidence="2" type="ORF">Ciccas_009079</name>
</gene>
<keyword evidence="1" id="KW-0472">Membrane</keyword>
<sequence length="139" mass="15928">MEIVACFENQGKYVDDKIQEISEKLGELSIFQVHIHWIKLIFILFISWILGGVSCATIMRNIFFADLKKIFDGSPLTKDAKNVLNETEAKGTPDDELEESFDFMKNWSISLQKTKIEPLGLENEQKMALTAMKKEKHSS</sequence>
<proteinExistence type="predicted"/>
<keyword evidence="1" id="KW-1133">Transmembrane helix</keyword>
<name>A0ABD2PZ07_9PLAT</name>
<evidence type="ECO:0000256" key="1">
    <source>
        <dbReference type="SAM" id="Phobius"/>
    </source>
</evidence>
<comment type="caution">
    <text evidence="2">The sequence shown here is derived from an EMBL/GenBank/DDBJ whole genome shotgun (WGS) entry which is preliminary data.</text>
</comment>
<evidence type="ECO:0000313" key="2">
    <source>
        <dbReference type="EMBL" id="KAL3312328.1"/>
    </source>
</evidence>